<feature type="transmembrane region" description="Helical" evidence="1">
    <location>
        <begin position="912"/>
        <end position="937"/>
    </location>
</feature>
<keyword evidence="1" id="KW-0472">Membrane</keyword>
<sequence length="976" mass="108301">MIHRYPLSKSLFDCPSNLKEAIDWILRITGRDGQDGGGGAKALSNQVKNLLNEVNDFGPGLSQQEFEKIKEALSTSGSGNGDLIGKLAEGLQQFIGYHNSNGKIEGTGIAVGRGGRTEEPYKSLTNASGQPGYYLTYNPSDSGCQWNHVSGNATTCARIFLSIIPLIWSALSYLYFHCRQGGIWNKLYLNKGVLGNFMLSMWFGPNRLQKDKEGKHVVTSALSKFEEFAAAKSASTYAEFLQKLQKEGHKKWKEPSPSNATQSHFLSGLYFLSLAYFQHQQSHRPKEAATSPSTIREMLYFLGALPFTSQFGELDAYITNHFKGLVPYPNGQSSDQRPDADLKLPVADSSKVSIQRPNSLSSGDTLSAADLKSHLLTSCLFAPAILGVIQDHSASGESGSDPWLHKLFCNTQLKLSIPSSGSALFNMLSNYSYALQFQLYFLYAQCYSTYSQSCGWRGCRFGKDIQPQSSASSVTSHICQAFKCGGIENCSHGGKLPHTNQCNHHKKAQGCGENGNNSPLQAFLTDTLTPFLAANPGSMSQVPMGFESHLRADDKYQGIHIAFVLGPFCGNSSTPLRQLCEKLGCLTKRTPRTLGDLFGFMWHLNGQLFKNTRPKMADLIKKIFSAFNLGSGPSLQSATERYSAVTKIWNKMTQRKSSQRSATATVLSLSLESMAPSIPFLYQLFMAEESNFLPSALFDLTKHCHRWESGSSGNSTRLVHKDHFNKPCSTVNDLWTLYQPVKPKPMQETDPYKECRNANCGGYLKPLTLTYGATFSPSAAPAYLSWMAYLTDDLYEWLGDMRDEFMNISCKHCSPNCQTGKPCHATSVSDCQCPSVVQCSGVLPLLYRYGFTFTDASLLNGWKYDGHSWQRDGTTKRSCDKFHTQLSNVLSPEAPLDKLITTIDEFLYLFRYYFLSNLSGFWCIYVCIILYTFFILLDTLHVRSHLKLTSSHTVPPIGLLTTGKAPALTKLTYYMP</sequence>
<keyword evidence="1" id="KW-0812">Transmembrane</keyword>
<dbReference type="GeneID" id="94193797"/>
<dbReference type="AlphaFoldDB" id="A0AAV4LR43"/>
<dbReference type="InterPro" id="IPR024751">
    <property type="entry name" value="VESA1"/>
</dbReference>
<organism evidence="2 3">
    <name type="scientific">Babesia caballi</name>
    <dbReference type="NCBI Taxonomy" id="5871"/>
    <lineage>
        <taxon>Eukaryota</taxon>
        <taxon>Sar</taxon>
        <taxon>Alveolata</taxon>
        <taxon>Apicomplexa</taxon>
        <taxon>Aconoidasida</taxon>
        <taxon>Piroplasmida</taxon>
        <taxon>Babesiidae</taxon>
        <taxon>Babesia</taxon>
    </lineage>
</organism>
<protein>
    <recommendedName>
        <fullName evidence="4">Variant erythrocyte surface antigen-1, beta subunit</fullName>
    </recommendedName>
</protein>
<evidence type="ECO:0000256" key="1">
    <source>
        <dbReference type="SAM" id="Phobius"/>
    </source>
</evidence>
<accession>A0AAV4LR43</accession>
<dbReference type="Pfam" id="PF12785">
    <property type="entry name" value="VESA1_N"/>
    <property type="match status" value="1"/>
</dbReference>
<dbReference type="EMBL" id="BPLF01000001">
    <property type="protein sequence ID" value="GIX62316.1"/>
    <property type="molecule type" value="Genomic_DNA"/>
</dbReference>
<evidence type="ECO:0008006" key="4">
    <source>
        <dbReference type="Google" id="ProtNLM"/>
    </source>
</evidence>
<name>A0AAV4LR43_BABCB</name>
<keyword evidence="1" id="KW-1133">Transmembrane helix</keyword>
<evidence type="ECO:0000313" key="3">
    <source>
        <dbReference type="Proteomes" id="UP001497744"/>
    </source>
</evidence>
<keyword evidence="3" id="KW-1185">Reference proteome</keyword>
<dbReference type="RefSeq" id="XP_067714385.1">
    <property type="nucleotide sequence ID" value="XM_067858284.1"/>
</dbReference>
<comment type="caution">
    <text evidence="2">The sequence shown here is derived from an EMBL/GenBank/DDBJ whole genome shotgun (WGS) entry which is preliminary data.</text>
</comment>
<proteinExistence type="predicted"/>
<evidence type="ECO:0000313" key="2">
    <source>
        <dbReference type="EMBL" id="GIX62316.1"/>
    </source>
</evidence>
<dbReference type="Proteomes" id="UP001497744">
    <property type="component" value="Unassembled WGS sequence"/>
</dbReference>
<gene>
    <name evidence="2" type="ORF">BcabD6B2_17510</name>
</gene>
<reference evidence="2 3" key="1">
    <citation type="submission" date="2021-06" db="EMBL/GenBank/DDBJ databases">
        <title>Genome sequence of Babesia caballi.</title>
        <authorList>
            <person name="Yamagishi J."/>
            <person name="Kidaka T."/>
            <person name="Ochi A."/>
        </authorList>
    </citation>
    <scope>NUCLEOTIDE SEQUENCE [LARGE SCALE GENOMIC DNA]</scope>
    <source>
        <strain evidence="2">USDA-D6B2</strain>
    </source>
</reference>